<feature type="signal peptide" evidence="2">
    <location>
        <begin position="1"/>
        <end position="18"/>
    </location>
</feature>
<sequence length="396" mass="38871">MQTKNILALFALTASVLSAPVPSSKLSSLGSAFGNLNWNGEGNSVGNGNKGNGNDNGDGSGSNDGNGNVFGNGNAIGSGNSGIDILKRGYGSNVLGSAFGNLNSNGEDNTAGNGNAHNGNGNGVESGSWDGNGNKFGNGNTIGSDNSGMSILNRGSGPNVLGSALSNLNGNGNGNSAQTDFNSAGNENWGNGNGNGDDSGSSDGNGNIFGYKNSIGSGNSGSSILNKVRKSKTPTLSSHVNGVWVAAIDPITNSLSSSGDAANAVGTATDTLGGNSGSNTAGSSNSGNGNGNGNGSGSNNGNTFGNGNQILSNNGGVNVRRQSDAADVIPDQTATGVNKDVTELFKSFLPTGVPGIVKGAATGTESNFGKGQNEKRQLVLTGVGDVIAQDVAAYIP</sequence>
<protein>
    <submittedName>
        <fullName evidence="3">Uncharacterized protein</fullName>
    </submittedName>
</protein>
<keyword evidence="4" id="KW-1185">Reference proteome</keyword>
<reference evidence="3 4" key="1">
    <citation type="submission" date="2017-12" db="EMBL/GenBank/DDBJ databases">
        <title>Comparative genomics of Botrytis spp.</title>
        <authorList>
            <person name="Valero-Jimenez C.A."/>
            <person name="Tapia P."/>
            <person name="Veloso J."/>
            <person name="Silva-Moreno E."/>
            <person name="Staats M."/>
            <person name="Valdes J.H."/>
            <person name="Van Kan J.A.L."/>
        </authorList>
    </citation>
    <scope>NUCLEOTIDE SEQUENCE [LARGE SCALE GENOMIC DNA]</scope>
    <source>
        <strain evidence="3 4">Bh0001</strain>
    </source>
</reference>
<organism evidence="3 4">
    <name type="scientific">Botrytis hyacinthi</name>
    <dbReference type="NCBI Taxonomy" id="278943"/>
    <lineage>
        <taxon>Eukaryota</taxon>
        <taxon>Fungi</taxon>
        <taxon>Dikarya</taxon>
        <taxon>Ascomycota</taxon>
        <taxon>Pezizomycotina</taxon>
        <taxon>Leotiomycetes</taxon>
        <taxon>Helotiales</taxon>
        <taxon>Sclerotiniaceae</taxon>
        <taxon>Botrytis</taxon>
    </lineage>
</organism>
<proteinExistence type="predicted"/>
<feature type="region of interest" description="Disordered" evidence="1">
    <location>
        <begin position="163"/>
        <end position="207"/>
    </location>
</feature>
<feature type="region of interest" description="Disordered" evidence="1">
    <location>
        <begin position="271"/>
        <end position="316"/>
    </location>
</feature>
<feature type="compositionally biased region" description="Low complexity" evidence="1">
    <location>
        <begin position="277"/>
        <end position="287"/>
    </location>
</feature>
<dbReference type="EMBL" id="PQXK01000045">
    <property type="protein sequence ID" value="TGO39940.1"/>
    <property type="molecule type" value="Genomic_DNA"/>
</dbReference>
<feature type="region of interest" description="Disordered" evidence="1">
    <location>
        <begin position="106"/>
        <end position="142"/>
    </location>
</feature>
<gene>
    <name evidence="3" type="ORF">BHYA_0045g00340</name>
</gene>
<dbReference type="AlphaFoldDB" id="A0A4Z1GXZ8"/>
<accession>A0A4Z1GXZ8</accession>
<evidence type="ECO:0000313" key="3">
    <source>
        <dbReference type="EMBL" id="TGO39940.1"/>
    </source>
</evidence>
<feature type="compositionally biased region" description="Low complexity" evidence="1">
    <location>
        <begin position="163"/>
        <end position="190"/>
    </location>
</feature>
<evidence type="ECO:0000256" key="1">
    <source>
        <dbReference type="SAM" id="MobiDB-lite"/>
    </source>
</evidence>
<feature type="chain" id="PRO_5021420491" evidence="2">
    <location>
        <begin position="19"/>
        <end position="396"/>
    </location>
</feature>
<evidence type="ECO:0000313" key="4">
    <source>
        <dbReference type="Proteomes" id="UP000297814"/>
    </source>
</evidence>
<comment type="caution">
    <text evidence="3">The sequence shown here is derived from an EMBL/GenBank/DDBJ whole genome shotgun (WGS) entry which is preliminary data.</text>
</comment>
<evidence type="ECO:0000256" key="2">
    <source>
        <dbReference type="SAM" id="SignalP"/>
    </source>
</evidence>
<feature type="compositionally biased region" description="Polar residues" evidence="1">
    <location>
        <begin position="129"/>
        <end position="142"/>
    </location>
</feature>
<keyword evidence="2" id="KW-0732">Signal</keyword>
<dbReference type="Proteomes" id="UP000297814">
    <property type="component" value="Unassembled WGS sequence"/>
</dbReference>
<feature type="region of interest" description="Disordered" evidence="1">
    <location>
        <begin position="44"/>
        <end position="66"/>
    </location>
</feature>
<feature type="compositionally biased region" description="Low complexity" evidence="1">
    <location>
        <begin position="299"/>
        <end position="308"/>
    </location>
</feature>
<name>A0A4Z1GXZ8_9HELO</name>
<feature type="compositionally biased region" description="Gly residues" evidence="1">
    <location>
        <begin position="288"/>
        <end position="298"/>
    </location>
</feature>